<dbReference type="EMBL" id="JAENIL010000075">
    <property type="protein sequence ID" value="MBK1880205.1"/>
    <property type="molecule type" value="Genomic_DNA"/>
</dbReference>
<dbReference type="Proteomes" id="UP000617628">
    <property type="component" value="Unassembled WGS sequence"/>
</dbReference>
<dbReference type="PANTHER" id="PTHR42957">
    <property type="entry name" value="HELICASE MJ1565-RELATED"/>
    <property type="match status" value="1"/>
</dbReference>
<dbReference type="Gene3D" id="3.40.50.300">
    <property type="entry name" value="P-loop containing nucleotide triphosphate hydrolases"/>
    <property type="match status" value="2"/>
</dbReference>
<keyword evidence="3" id="KW-1185">Reference proteome</keyword>
<evidence type="ECO:0000259" key="1">
    <source>
        <dbReference type="Pfam" id="PF01935"/>
    </source>
</evidence>
<dbReference type="Pfam" id="PF01935">
    <property type="entry name" value="DUF87"/>
    <property type="match status" value="1"/>
</dbReference>
<proteinExistence type="predicted"/>
<dbReference type="SUPFAM" id="SSF52540">
    <property type="entry name" value="P-loop containing nucleoside triphosphate hydrolases"/>
    <property type="match status" value="1"/>
</dbReference>
<feature type="domain" description="Helicase HerA central" evidence="1">
    <location>
        <begin position="144"/>
        <end position="429"/>
    </location>
</feature>
<reference evidence="2" key="1">
    <citation type="submission" date="2021-01" db="EMBL/GenBank/DDBJ databases">
        <title>Modified the classification status of verrucomicrobia.</title>
        <authorList>
            <person name="Feng X."/>
        </authorList>
    </citation>
    <scope>NUCLEOTIDE SEQUENCE</scope>
    <source>
        <strain evidence="2">KCTC 13126</strain>
    </source>
</reference>
<protein>
    <submittedName>
        <fullName evidence="2">ATP-binding protein</fullName>
    </submittedName>
</protein>
<dbReference type="InterPro" id="IPR002789">
    <property type="entry name" value="HerA_central"/>
</dbReference>
<dbReference type="AlphaFoldDB" id="A0A934VTL6"/>
<accession>A0A934VTL6</accession>
<evidence type="ECO:0000313" key="2">
    <source>
        <dbReference type="EMBL" id="MBK1880205.1"/>
    </source>
</evidence>
<dbReference type="InterPro" id="IPR008571">
    <property type="entry name" value="HerA-like"/>
</dbReference>
<keyword evidence="2" id="KW-0067">ATP-binding</keyword>
<sequence length="622" mass="68118">MKNQFNPRKKMLSNDPTFLGSVASVSGSALTVHLAPSVASGLSIIEGKTYKIGQVGSFIRIPQGYQDLFGIVSEVGAKAVPEELNAAVRGETGRWMQIQLIGESVGGKFERGISQYPNIGDSVHTTTESDLSRIYNSLDTGYLNIGTLSSTESISAKISIDELVTRHSAVLGSTGSGKSTTVASVIRAFTTREDSQAAYPSARILMLDIHGEYSEALADVANVFSIDPRPGESQLFVPYWALGSNELIEFLTEGVSGDREIAFTDKIFDLKSESLESANFAGIEQSSLTIDTPIPFSLKRLWYDLIEFELTTFEGTNRDIPALLDRGNLDALIPPKFKPHAMGAQGPFLNQQAKGIRRQLNTLRSRLIDRRYQFLLQPGNWEPSQTGDIESDLDALLDGWLGGDEPVTILDLSGAPSDVLELLVGSIVKIAYDALYWSREKSEGGVSRPLLIVMEEAHRYLASEKDGLASTTVQKIAKEGRKYGVGAMIVSQRPSEVDETILSQCGTIFAMRLSNPADRSRVQGTLPDNLTSLLDALPVLRTGEAVVVGEATKLPMRCRITLPAREHRPQSADPEVAKEWALERRSEGYDRVVASWRSQRPRAVVNDVRIERQTIVDETPES</sequence>
<dbReference type="GO" id="GO:0005524">
    <property type="term" value="F:ATP binding"/>
    <property type="evidence" value="ECO:0007669"/>
    <property type="project" value="UniProtKB-KW"/>
</dbReference>
<gene>
    <name evidence="2" type="ORF">JIN87_25190</name>
</gene>
<dbReference type="RefSeq" id="WP_200358908.1">
    <property type="nucleotide sequence ID" value="NZ_JAENIL010000075.1"/>
</dbReference>
<evidence type="ECO:0000313" key="3">
    <source>
        <dbReference type="Proteomes" id="UP000617628"/>
    </source>
</evidence>
<comment type="caution">
    <text evidence="2">The sequence shown here is derived from an EMBL/GenBank/DDBJ whole genome shotgun (WGS) entry which is preliminary data.</text>
</comment>
<name>A0A934VTL6_9BACT</name>
<keyword evidence="2" id="KW-0547">Nucleotide-binding</keyword>
<organism evidence="2 3">
    <name type="scientific">Pelagicoccus mobilis</name>
    <dbReference type="NCBI Taxonomy" id="415221"/>
    <lineage>
        <taxon>Bacteria</taxon>
        <taxon>Pseudomonadati</taxon>
        <taxon>Verrucomicrobiota</taxon>
        <taxon>Opitutia</taxon>
        <taxon>Puniceicoccales</taxon>
        <taxon>Pelagicoccaceae</taxon>
        <taxon>Pelagicoccus</taxon>
    </lineage>
</organism>
<dbReference type="InterPro" id="IPR027417">
    <property type="entry name" value="P-loop_NTPase"/>
</dbReference>
<dbReference type="PANTHER" id="PTHR42957:SF1">
    <property type="entry name" value="HELICASE MJ1565-RELATED"/>
    <property type="match status" value="1"/>
</dbReference>